<dbReference type="AlphaFoldDB" id="A0A231GZY9"/>
<keyword evidence="1 2" id="KW-0238">DNA-binding</keyword>
<dbReference type="InterPro" id="IPR036271">
    <property type="entry name" value="Tet_transcr_reg_TetR-rel_C_sf"/>
</dbReference>
<feature type="domain" description="HTH tetR-type" evidence="3">
    <location>
        <begin position="11"/>
        <end position="71"/>
    </location>
</feature>
<dbReference type="InterPro" id="IPR009057">
    <property type="entry name" value="Homeodomain-like_sf"/>
</dbReference>
<dbReference type="EMBL" id="NGAF01000015">
    <property type="protein sequence ID" value="OXR42122.1"/>
    <property type="molecule type" value="Genomic_DNA"/>
</dbReference>
<dbReference type="GO" id="GO:0000976">
    <property type="term" value="F:transcription cis-regulatory region binding"/>
    <property type="evidence" value="ECO:0007669"/>
    <property type="project" value="TreeGrafter"/>
</dbReference>
<dbReference type="GO" id="GO:0003700">
    <property type="term" value="F:DNA-binding transcription factor activity"/>
    <property type="evidence" value="ECO:0007669"/>
    <property type="project" value="TreeGrafter"/>
</dbReference>
<dbReference type="PROSITE" id="PS50977">
    <property type="entry name" value="HTH_TETR_2"/>
    <property type="match status" value="1"/>
</dbReference>
<keyword evidence="5" id="KW-1185">Reference proteome</keyword>
<dbReference type="InterPro" id="IPR001647">
    <property type="entry name" value="HTH_TetR"/>
</dbReference>
<accession>A0A231GZY9</accession>
<dbReference type="Proteomes" id="UP000215506">
    <property type="component" value="Unassembled WGS sequence"/>
</dbReference>
<evidence type="ECO:0000313" key="4">
    <source>
        <dbReference type="EMBL" id="OXR42122.1"/>
    </source>
</evidence>
<evidence type="ECO:0000256" key="2">
    <source>
        <dbReference type="PROSITE-ProRule" id="PRU00335"/>
    </source>
</evidence>
<name>A0A231GZY9_9NOCA</name>
<gene>
    <name evidence="4" type="primary">rcdA_2</name>
    <name evidence="4" type="ORF">B7C42_05721</name>
</gene>
<dbReference type="RefSeq" id="WP_167331914.1">
    <property type="nucleotide sequence ID" value="NZ_JAAXOR010000001.1"/>
</dbReference>
<protein>
    <submittedName>
        <fullName evidence="4">HTH-type transcriptional regulator RcdA</fullName>
    </submittedName>
</protein>
<feature type="DNA-binding region" description="H-T-H motif" evidence="2">
    <location>
        <begin position="34"/>
        <end position="53"/>
    </location>
</feature>
<organism evidence="4 5">
    <name type="scientific">Nocardia cerradoensis</name>
    <dbReference type="NCBI Taxonomy" id="85688"/>
    <lineage>
        <taxon>Bacteria</taxon>
        <taxon>Bacillati</taxon>
        <taxon>Actinomycetota</taxon>
        <taxon>Actinomycetes</taxon>
        <taxon>Mycobacteriales</taxon>
        <taxon>Nocardiaceae</taxon>
        <taxon>Nocardia</taxon>
    </lineage>
</organism>
<dbReference type="SUPFAM" id="SSF46689">
    <property type="entry name" value="Homeodomain-like"/>
    <property type="match status" value="1"/>
</dbReference>
<proteinExistence type="predicted"/>
<evidence type="ECO:0000313" key="5">
    <source>
        <dbReference type="Proteomes" id="UP000215506"/>
    </source>
</evidence>
<dbReference type="PANTHER" id="PTHR30055:SF231">
    <property type="entry name" value="TRANSCRIPTIONAL REGULATORY PROTEIN (PROBABLY DEOR-FAMILY)-RELATED"/>
    <property type="match status" value="1"/>
</dbReference>
<reference evidence="4 5" key="1">
    <citation type="submission" date="2017-07" db="EMBL/GenBank/DDBJ databases">
        <title>First draft Genome Sequence of Nocardia cerradoensis isolated from human infection.</title>
        <authorList>
            <person name="Carrasco G."/>
        </authorList>
    </citation>
    <scope>NUCLEOTIDE SEQUENCE [LARGE SCALE GENOMIC DNA]</scope>
    <source>
        <strain evidence="4 5">CNM20130759</strain>
    </source>
</reference>
<dbReference type="Gene3D" id="1.10.357.10">
    <property type="entry name" value="Tetracycline Repressor, domain 2"/>
    <property type="match status" value="1"/>
</dbReference>
<dbReference type="PANTHER" id="PTHR30055">
    <property type="entry name" value="HTH-TYPE TRANSCRIPTIONAL REGULATOR RUTR"/>
    <property type="match status" value="1"/>
</dbReference>
<evidence type="ECO:0000256" key="1">
    <source>
        <dbReference type="ARBA" id="ARBA00023125"/>
    </source>
</evidence>
<dbReference type="InterPro" id="IPR041583">
    <property type="entry name" value="TetR_C_31"/>
</dbReference>
<sequence length="226" mass="23400">MTTRRHRPSAQARREALLAAAVEVTAAVGAAGVTHRAVTEKAGLPLTTVGYFFDSIDALTEEALRVYTDADADTQVALAEALAEAHSTPDEIAAALSSAATPRSPETPALFEAYLHAARHPEFRDAAARALDAARRAAAAGVRAAGSPEPDTAAPAFTALAHGLALHEMAVPGTLPPESVHAAFRALFLGFLLDNGHVELALRLRRQGEGDADSAEGDGQSAEPDA</sequence>
<dbReference type="Pfam" id="PF17940">
    <property type="entry name" value="TetR_C_31"/>
    <property type="match status" value="1"/>
</dbReference>
<dbReference type="InterPro" id="IPR050109">
    <property type="entry name" value="HTH-type_TetR-like_transc_reg"/>
</dbReference>
<comment type="caution">
    <text evidence="4">The sequence shown here is derived from an EMBL/GenBank/DDBJ whole genome shotgun (WGS) entry which is preliminary data.</text>
</comment>
<dbReference type="SUPFAM" id="SSF48498">
    <property type="entry name" value="Tetracyclin repressor-like, C-terminal domain"/>
    <property type="match status" value="1"/>
</dbReference>
<evidence type="ECO:0000259" key="3">
    <source>
        <dbReference type="PROSITE" id="PS50977"/>
    </source>
</evidence>